<proteinExistence type="predicted"/>
<gene>
    <name evidence="2" type="ORF">EJ08DRAFT_659110</name>
</gene>
<sequence>MKLTTIFTVLIAVVFALPSINNNNELSLEPRNTLSDYNKGKTCKQALPKCKSCTSQGSGYTVCCKKDGDYYRTDRGLSYVKENPKAAFSDYCPYAKCCPPKDEEGNDGEEDDSGDDGDKDKGGGCLFACSGGGIGGLIGQIIGGILSHDFIISVCISLTVG</sequence>
<keyword evidence="3" id="KW-1185">Reference proteome</keyword>
<evidence type="ECO:0000256" key="1">
    <source>
        <dbReference type="SAM" id="SignalP"/>
    </source>
</evidence>
<accession>A0A9P4NVK8</accession>
<dbReference type="Proteomes" id="UP000800235">
    <property type="component" value="Unassembled WGS sequence"/>
</dbReference>
<reference evidence="2" key="1">
    <citation type="journal article" date="2020" name="Stud. Mycol.">
        <title>101 Dothideomycetes genomes: a test case for predicting lifestyles and emergence of pathogens.</title>
        <authorList>
            <person name="Haridas S."/>
            <person name="Albert R."/>
            <person name="Binder M."/>
            <person name="Bloem J."/>
            <person name="Labutti K."/>
            <person name="Salamov A."/>
            <person name="Andreopoulos B."/>
            <person name="Baker S."/>
            <person name="Barry K."/>
            <person name="Bills G."/>
            <person name="Bluhm B."/>
            <person name="Cannon C."/>
            <person name="Castanera R."/>
            <person name="Culley D."/>
            <person name="Daum C."/>
            <person name="Ezra D."/>
            <person name="Gonzalez J."/>
            <person name="Henrissat B."/>
            <person name="Kuo A."/>
            <person name="Liang C."/>
            <person name="Lipzen A."/>
            <person name="Lutzoni F."/>
            <person name="Magnuson J."/>
            <person name="Mondo S."/>
            <person name="Nolan M."/>
            <person name="Ohm R."/>
            <person name="Pangilinan J."/>
            <person name="Park H.-J."/>
            <person name="Ramirez L."/>
            <person name="Alfaro M."/>
            <person name="Sun H."/>
            <person name="Tritt A."/>
            <person name="Yoshinaga Y."/>
            <person name="Zwiers L.-H."/>
            <person name="Turgeon B."/>
            <person name="Goodwin S."/>
            <person name="Spatafora J."/>
            <person name="Crous P."/>
            <person name="Grigoriev I."/>
        </authorList>
    </citation>
    <scope>NUCLEOTIDE SEQUENCE</scope>
    <source>
        <strain evidence="2">CBS 130266</strain>
    </source>
</reference>
<evidence type="ECO:0000313" key="3">
    <source>
        <dbReference type="Proteomes" id="UP000800235"/>
    </source>
</evidence>
<dbReference type="AlphaFoldDB" id="A0A9P4NVK8"/>
<keyword evidence="1" id="KW-0732">Signal</keyword>
<name>A0A9P4NVK8_9PEZI</name>
<organism evidence="2 3">
    <name type="scientific">Tothia fuscella</name>
    <dbReference type="NCBI Taxonomy" id="1048955"/>
    <lineage>
        <taxon>Eukaryota</taxon>
        <taxon>Fungi</taxon>
        <taxon>Dikarya</taxon>
        <taxon>Ascomycota</taxon>
        <taxon>Pezizomycotina</taxon>
        <taxon>Dothideomycetes</taxon>
        <taxon>Pleosporomycetidae</taxon>
        <taxon>Venturiales</taxon>
        <taxon>Cylindrosympodiaceae</taxon>
        <taxon>Tothia</taxon>
    </lineage>
</organism>
<dbReference type="EMBL" id="MU007026">
    <property type="protein sequence ID" value="KAF2432437.1"/>
    <property type="molecule type" value="Genomic_DNA"/>
</dbReference>
<feature type="signal peptide" evidence="1">
    <location>
        <begin position="1"/>
        <end position="16"/>
    </location>
</feature>
<protein>
    <submittedName>
        <fullName evidence="2">Uncharacterized protein</fullName>
    </submittedName>
</protein>
<comment type="caution">
    <text evidence="2">The sequence shown here is derived from an EMBL/GenBank/DDBJ whole genome shotgun (WGS) entry which is preliminary data.</text>
</comment>
<evidence type="ECO:0000313" key="2">
    <source>
        <dbReference type="EMBL" id="KAF2432437.1"/>
    </source>
</evidence>
<feature type="chain" id="PRO_5040360626" evidence="1">
    <location>
        <begin position="17"/>
        <end position="161"/>
    </location>
</feature>